<name>A0ABZ1BZU3_9FIRM</name>
<reference evidence="14 15" key="1">
    <citation type="journal article" date="2024" name="Front. Microbiol.">
        <title>Novel thermophilic genera Geochorda gen. nov. and Carboxydochorda gen. nov. from the deep terrestrial subsurface reveal the ecophysiological diversity in the class Limnochordia.</title>
        <authorList>
            <person name="Karnachuk O.V."/>
            <person name="Lukina A.P."/>
            <person name="Avakyan M.R."/>
            <person name="Kadnikov V.V."/>
            <person name="Begmatov S."/>
            <person name="Beletsky A.V."/>
            <person name="Vlasova K.G."/>
            <person name="Novikov A.A."/>
            <person name="Shcherbakova V.A."/>
            <person name="Mardanov A.V."/>
            <person name="Ravin N.V."/>
        </authorList>
    </citation>
    <scope>NUCLEOTIDE SEQUENCE [LARGE SCALE GENOMIC DNA]</scope>
    <source>
        <strain evidence="14 15">L945</strain>
    </source>
</reference>
<keyword evidence="7" id="KW-0378">Hydrolase</keyword>
<evidence type="ECO:0000256" key="1">
    <source>
        <dbReference type="ARBA" id="ARBA00001947"/>
    </source>
</evidence>
<evidence type="ECO:0000256" key="7">
    <source>
        <dbReference type="ARBA" id="ARBA00022801"/>
    </source>
</evidence>
<dbReference type="GO" id="GO:0006508">
    <property type="term" value="P:proteolysis"/>
    <property type="evidence" value="ECO:0007669"/>
    <property type="project" value="UniProtKB-KW"/>
</dbReference>
<dbReference type="PANTHER" id="PTHR39188:SF3">
    <property type="entry name" value="STAGE IV SPORULATION PROTEIN FB"/>
    <property type="match status" value="1"/>
</dbReference>
<keyword evidence="10" id="KW-0482">Metalloprotease</keyword>
<keyword evidence="11 12" id="KW-0472">Membrane</keyword>
<comment type="subcellular location">
    <subcellularLocation>
        <location evidence="2">Membrane</location>
        <topology evidence="2">Multi-pass membrane protein</topology>
    </subcellularLocation>
</comment>
<evidence type="ECO:0000256" key="9">
    <source>
        <dbReference type="ARBA" id="ARBA00022989"/>
    </source>
</evidence>
<dbReference type="Proteomes" id="UP001332192">
    <property type="component" value="Chromosome"/>
</dbReference>
<evidence type="ECO:0000313" key="14">
    <source>
        <dbReference type="EMBL" id="WRP18224.1"/>
    </source>
</evidence>
<dbReference type="RefSeq" id="WP_324717495.1">
    <property type="nucleotide sequence ID" value="NZ_CP141615.1"/>
</dbReference>
<keyword evidence="15" id="KW-1185">Reference proteome</keyword>
<evidence type="ECO:0000256" key="12">
    <source>
        <dbReference type="SAM" id="Phobius"/>
    </source>
</evidence>
<feature type="transmembrane region" description="Helical" evidence="12">
    <location>
        <begin position="161"/>
        <end position="180"/>
    </location>
</feature>
<organism evidence="14 15">
    <name type="scientific">Carboxydichorda subterranea</name>
    <dbReference type="NCBI Taxonomy" id="3109565"/>
    <lineage>
        <taxon>Bacteria</taxon>
        <taxon>Bacillati</taxon>
        <taxon>Bacillota</taxon>
        <taxon>Limnochordia</taxon>
        <taxon>Limnochordales</taxon>
        <taxon>Geochordaceae</taxon>
        <taxon>Carboxydichorda</taxon>
    </lineage>
</organism>
<dbReference type="InterPro" id="IPR008915">
    <property type="entry name" value="Peptidase_M50"/>
</dbReference>
<dbReference type="SUPFAM" id="SSF54631">
    <property type="entry name" value="CBS-domain pair"/>
    <property type="match status" value="1"/>
</dbReference>
<keyword evidence="9 12" id="KW-1133">Transmembrane helix</keyword>
<evidence type="ECO:0000256" key="8">
    <source>
        <dbReference type="ARBA" id="ARBA00022833"/>
    </source>
</evidence>
<proteinExistence type="inferred from homology"/>
<keyword evidence="8" id="KW-0862">Zinc</keyword>
<evidence type="ECO:0000313" key="15">
    <source>
        <dbReference type="Proteomes" id="UP001332192"/>
    </source>
</evidence>
<evidence type="ECO:0000256" key="4">
    <source>
        <dbReference type="ARBA" id="ARBA00022670"/>
    </source>
</evidence>
<dbReference type="GO" id="GO:0008233">
    <property type="term" value="F:peptidase activity"/>
    <property type="evidence" value="ECO:0007669"/>
    <property type="project" value="UniProtKB-KW"/>
</dbReference>
<comment type="cofactor">
    <cofactor evidence="1">
        <name>Zn(2+)</name>
        <dbReference type="ChEBI" id="CHEBI:29105"/>
    </cofactor>
</comment>
<keyword evidence="4 14" id="KW-0645">Protease</keyword>
<dbReference type="EMBL" id="CP141615">
    <property type="protein sequence ID" value="WRP18224.1"/>
    <property type="molecule type" value="Genomic_DNA"/>
</dbReference>
<dbReference type="PANTHER" id="PTHR39188">
    <property type="entry name" value="MEMBRANE-ASSOCIATED ZINC METALLOPROTEASE M50B"/>
    <property type="match status" value="1"/>
</dbReference>
<evidence type="ECO:0000256" key="2">
    <source>
        <dbReference type="ARBA" id="ARBA00004141"/>
    </source>
</evidence>
<feature type="transmembrane region" description="Helical" evidence="12">
    <location>
        <begin position="72"/>
        <end position="92"/>
    </location>
</feature>
<accession>A0ABZ1BZU3</accession>
<keyword evidence="5 12" id="KW-0812">Transmembrane</keyword>
<evidence type="ECO:0000256" key="10">
    <source>
        <dbReference type="ARBA" id="ARBA00023049"/>
    </source>
</evidence>
<protein>
    <submittedName>
        <fullName evidence="14">Site-2 protease family protein</fullName>
    </submittedName>
</protein>
<gene>
    <name evidence="14" type="ORF">U7230_04240</name>
</gene>
<dbReference type="Pfam" id="PF02163">
    <property type="entry name" value="Peptidase_M50"/>
    <property type="match status" value="2"/>
</dbReference>
<keyword evidence="6" id="KW-0479">Metal-binding</keyword>
<evidence type="ECO:0000256" key="11">
    <source>
        <dbReference type="ARBA" id="ARBA00023136"/>
    </source>
</evidence>
<feature type="domain" description="Peptidase M50" evidence="13">
    <location>
        <begin position="115"/>
        <end position="167"/>
    </location>
</feature>
<comment type="similarity">
    <text evidence="3">Belongs to the peptidase M50B family.</text>
</comment>
<feature type="domain" description="Peptidase M50" evidence="13">
    <location>
        <begin position="21"/>
        <end position="93"/>
    </location>
</feature>
<sequence length="296" mass="30974">MHPAFLLLALLLVLAGAGVRAAMLFGAVLAHEMAHVVWARRRGVRAHEVQLHPFGGVARLDEAALVEPADEIPIIFAGPAASLMAGLALVAAGRALGAAHDSVPSDGGPAGFAVAMLTQWGWDHLGLGAFNLLPAFPLDGGRLLRALLARRMGFRPATRQVSLAGEIAGAVMAIVAAWQFAVRGEGLWSAVMGLFLLHAARGERQRASGSWAYYLARQAGSRRAVSGVMEGRILVAPGAATVMQVADRLVPDRYHLVVVADPSGRLVGLTDEGEVLRVLVGRGASTPVASLPARRL</sequence>
<evidence type="ECO:0000256" key="6">
    <source>
        <dbReference type="ARBA" id="ARBA00022723"/>
    </source>
</evidence>
<evidence type="ECO:0000259" key="13">
    <source>
        <dbReference type="Pfam" id="PF02163"/>
    </source>
</evidence>
<evidence type="ECO:0000256" key="3">
    <source>
        <dbReference type="ARBA" id="ARBA00007931"/>
    </source>
</evidence>
<evidence type="ECO:0000256" key="5">
    <source>
        <dbReference type="ARBA" id="ARBA00022692"/>
    </source>
</evidence>
<dbReference type="InterPro" id="IPR046342">
    <property type="entry name" value="CBS_dom_sf"/>
</dbReference>